<dbReference type="InterPro" id="IPR026893">
    <property type="entry name" value="Tyr/Ser_Pase_IphP-type"/>
</dbReference>
<proteinExistence type="inferred from homology"/>
<sequence length="317" mass="33671">MAENPPNPSFQMIGDASAPVCVDGVCAVPTPHDDPIDQTTTDQTTTEQTAPGAPSPVPSLPNLRDLGGYLGHDGRRVASGVLYRSTDFRFLDDDDIPAFADLGIATVYDLRSAAERTELPDPDMPAVTDVHLDVLADLASAIPANLGKIFTDPSSVAQASAALSDGSIAAHVAQTYREMITLPSAVSAYRRFYQGILGDHLGPALVHCTTGKDRTGWASASLLTLLGVSRDDVFDDYLLTNQRLLPALRPLFDRFAEAGGDPDSLLPVLGVDPAYLESSFDEVNVHFGNIEGYFVDGLGLGDDALEQLRAKYLVAAA</sequence>
<name>A0A916SW58_9ACTN</name>
<feature type="compositionally biased region" description="Low complexity" evidence="2">
    <location>
        <begin position="37"/>
        <end position="49"/>
    </location>
</feature>
<protein>
    <submittedName>
        <fullName evidence="3">Phosphatase</fullName>
    </submittedName>
</protein>
<dbReference type="SUPFAM" id="SSF52799">
    <property type="entry name" value="(Phosphotyrosine protein) phosphatases II"/>
    <property type="match status" value="1"/>
</dbReference>
<dbReference type="PANTHER" id="PTHR31126">
    <property type="entry name" value="TYROSINE-PROTEIN PHOSPHATASE"/>
    <property type="match status" value="1"/>
</dbReference>
<evidence type="ECO:0000313" key="3">
    <source>
        <dbReference type="EMBL" id="GGB20487.1"/>
    </source>
</evidence>
<dbReference type="Proteomes" id="UP000621454">
    <property type="component" value="Unassembled WGS sequence"/>
</dbReference>
<comment type="caution">
    <text evidence="3">The sequence shown here is derived from an EMBL/GenBank/DDBJ whole genome shotgun (WGS) entry which is preliminary data.</text>
</comment>
<feature type="region of interest" description="Disordered" evidence="2">
    <location>
        <begin position="29"/>
        <end position="66"/>
    </location>
</feature>
<dbReference type="Pfam" id="PF13350">
    <property type="entry name" value="Y_phosphatase3"/>
    <property type="match status" value="1"/>
</dbReference>
<organism evidence="3 4">
    <name type="scientific">Gordonia jinhuaensis</name>
    <dbReference type="NCBI Taxonomy" id="1517702"/>
    <lineage>
        <taxon>Bacteria</taxon>
        <taxon>Bacillati</taxon>
        <taxon>Actinomycetota</taxon>
        <taxon>Actinomycetes</taxon>
        <taxon>Mycobacteriales</taxon>
        <taxon>Gordoniaceae</taxon>
        <taxon>Gordonia</taxon>
    </lineage>
</organism>
<dbReference type="Gene3D" id="3.90.190.10">
    <property type="entry name" value="Protein tyrosine phosphatase superfamily"/>
    <property type="match status" value="1"/>
</dbReference>
<comment type="similarity">
    <text evidence="1">Belongs to the protein-tyrosine phosphatase family.</text>
</comment>
<dbReference type="PANTHER" id="PTHR31126:SF1">
    <property type="entry name" value="TYROSINE SPECIFIC PROTEIN PHOSPHATASES DOMAIN-CONTAINING PROTEIN"/>
    <property type="match status" value="1"/>
</dbReference>
<gene>
    <name evidence="3" type="ORF">GCM10011489_05760</name>
</gene>
<dbReference type="RefSeq" id="WP_229742125.1">
    <property type="nucleotide sequence ID" value="NZ_BMGC01000003.1"/>
</dbReference>
<evidence type="ECO:0000256" key="1">
    <source>
        <dbReference type="ARBA" id="ARBA00009580"/>
    </source>
</evidence>
<accession>A0A916SW58</accession>
<dbReference type="GO" id="GO:0004721">
    <property type="term" value="F:phosphoprotein phosphatase activity"/>
    <property type="evidence" value="ECO:0007669"/>
    <property type="project" value="InterPro"/>
</dbReference>
<dbReference type="EMBL" id="BMGC01000003">
    <property type="protein sequence ID" value="GGB20487.1"/>
    <property type="molecule type" value="Genomic_DNA"/>
</dbReference>
<reference evidence="3" key="2">
    <citation type="submission" date="2020-09" db="EMBL/GenBank/DDBJ databases">
        <authorList>
            <person name="Sun Q."/>
            <person name="Zhou Y."/>
        </authorList>
    </citation>
    <scope>NUCLEOTIDE SEQUENCE</scope>
    <source>
        <strain evidence="3">CGMCC 1.12827</strain>
    </source>
</reference>
<keyword evidence="4" id="KW-1185">Reference proteome</keyword>
<dbReference type="InterPro" id="IPR029021">
    <property type="entry name" value="Prot-tyrosine_phosphatase-like"/>
</dbReference>
<dbReference type="PROSITE" id="PS00383">
    <property type="entry name" value="TYR_PHOSPHATASE_1"/>
    <property type="match status" value="1"/>
</dbReference>
<evidence type="ECO:0000313" key="4">
    <source>
        <dbReference type="Proteomes" id="UP000621454"/>
    </source>
</evidence>
<evidence type="ECO:0000256" key="2">
    <source>
        <dbReference type="SAM" id="MobiDB-lite"/>
    </source>
</evidence>
<dbReference type="AlphaFoldDB" id="A0A916SW58"/>
<dbReference type="InterPro" id="IPR016130">
    <property type="entry name" value="Tyr_Pase_AS"/>
</dbReference>
<reference evidence="3" key="1">
    <citation type="journal article" date="2014" name="Int. J. Syst. Evol. Microbiol.">
        <title>Complete genome sequence of Corynebacterium casei LMG S-19264T (=DSM 44701T), isolated from a smear-ripened cheese.</title>
        <authorList>
            <consortium name="US DOE Joint Genome Institute (JGI-PGF)"/>
            <person name="Walter F."/>
            <person name="Albersmeier A."/>
            <person name="Kalinowski J."/>
            <person name="Ruckert C."/>
        </authorList>
    </citation>
    <scope>NUCLEOTIDE SEQUENCE</scope>
    <source>
        <strain evidence="3">CGMCC 1.12827</strain>
    </source>
</reference>